<dbReference type="EMBL" id="BAABRI010000007">
    <property type="protein sequence ID" value="GAA5482208.1"/>
    <property type="molecule type" value="Genomic_DNA"/>
</dbReference>
<keyword evidence="3" id="KW-0521">NADP</keyword>
<dbReference type="NCBIfam" id="NF009466">
    <property type="entry name" value="PRK12826.1-2"/>
    <property type="match status" value="1"/>
</dbReference>
<dbReference type="PRINTS" id="PR00081">
    <property type="entry name" value="GDHRDH"/>
</dbReference>
<dbReference type="InterPro" id="IPR036291">
    <property type="entry name" value="NAD(P)-bd_dom_sf"/>
</dbReference>
<comment type="pathway">
    <text evidence="3">Lipid metabolism; fatty acid biosynthesis.</text>
</comment>
<dbReference type="SUPFAM" id="SSF51735">
    <property type="entry name" value="NAD(P)-binding Rossmann-fold domains"/>
    <property type="match status" value="1"/>
</dbReference>
<dbReference type="NCBIfam" id="NF005559">
    <property type="entry name" value="PRK07231.1"/>
    <property type="match status" value="1"/>
</dbReference>
<evidence type="ECO:0000259" key="4">
    <source>
        <dbReference type="SMART" id="SM00822"/>
    </source>
</evidence>
<dbReference type="InterPro" id="IPR020904">
    <property type="entry name" value="Sc_DH/Rdtase_CS"/>
</dbReference>
<dbReference type="InterPro" id="IPR057326">
    <property type="entry name" value="KR_dom"/>
</dbReference>
<dbReference type="Proteomes" id="UP001476282">
    <property type="component" value="Unassembled WGS sequence"/>
</dbReference>
<reference evidence="5 6" key="1">
    <citation type="submission" date="2024-02" db="EMBL/GenBank/DDBJ databases">
        <title>Haloferula sargassicola NBRC 104335.</title>
        <authorList>
            <person name="Ichikawa N."/>
            <person name="Katano-Makiyama Y."/>
            <person name="Hidaka K."/>
        </authorList>
    </citation>
    <scope>NUCLEOTIDE SEQUENCE [LARGE SCALE GENOMIC DNA]</scope>
    <source>
        <strain evidence="5 6">NBRC 104335</strain>
    </source>
</reference>
<accession>A0ABP9UQY4</accession>
<dbReference type="EC" id="1.1.1.100" evidence="3"/>
<keyword evidence="3" id="KW-0444">Lipid biosynthesis</keyword>
<evidence type="ECO:0000313" key="6">
    <source>
        <dbReference type="Proteomes" id="UP001476282"/>
    </source>
</evidence>
<dbReference type="SMART" id="SM00822">
    <property type="entry name" value="PKS_KR"/>
    <property type="match status" value="1"/>
</dbReference>
<dbReference type="NCBIfam" id="TIGR01830">
    <property type="entry name" value="3oxo_ACP_reduc"/>
    <property type="match status" value="1"/>
</dbReference>
<proteinExistence type="inferred from homology"/>
<organism evidence="5 6">
    <name type="scientific">Haloferula sargassicola</name>
    <dbReference type="NCBI Taxonomy" id="490096"/>
    <lineage>
        <taxon>Bacteria</taxon>
        <taxon>Pseudomonadati</taxon>
        <taxon>Verrucomicrobiota</taxon>
        <taxon>Verrucomicrobiia</taxon>
        <taxon>Verrucomicrobiales</taxon>
        <taxon>Verrucomicrobiaceae</taxon>
        <taxon>Haloferula</taxon>
    </lineage>
</organism>
<comment type="similarity">
    <text evidence="1 3">Belongs to the short-chain dehydrogenases/reductases (SDR) family.</text>
</comment>
<dbReference type="InterPro" id="IPR050259">
    <property type="entry name" value="SDR"/>
</dbReference>
<dbReference type="PROSITE" id="PS00061">
    <property type="entry name" value="ADH_SHORT"/>
    <property type="match status" value="1"/>
</dbReference>
<keyword evidence="3" id="KW-0275">Fatty acid biosynthesis</keyword>
<keyword evidence="6" id="KW-1185">Reference proteome</keyword>
<evidence type="ECO:0000313" key="5">
    <source>
        <dbReference type="EMBL" id="GAA5482208.1"/>
    </source>
</evidence>
<sequence length="255" mass="26241">MRSLRGMQSFEGKVAVVTGGGRGIGGSIAKALAARGAKVAVVSRSASSCGATAEAINAEFPEMAKAYAVDVADHEAVAALGKQIVSDFGTVDILVNNAGVTRDGLLMRMKEEDWMTVLDTNLKGAFNTVKAFMRPIMKSDGGRIINIASVIGLMGNAGQANYAASKAGLIGFSKSVARELAGRAVTCNAIAPGFIATDMTDALPENVKSEIQAKIPLGSFGSVEDVTNLVVFLAGPGARYITGQVIAVDGGMTMH</sequence>
<dbReference type="Gene3D" id="3.40.50.720">
    <property type="entry name" value="NAD(P)-binding Rossmann-like Domain"/>
    <property type="match status" value="1"/>
</dbReference>
<dbReference type="PRINTS" id="PR00080">
    <property type="entry name" value="SDRFAMILY"/>
</dbReference>
<dbReference type="Pfam" id="PF13561">
    <property type="entry name" value="adh_short_C2"/>
    <property type="match status" value="1"/>
</dbReference>
<keyword evidence="2 3" id="KW-0560">Oxidoreductase</keyword>
<dbReference type="InterPro" id="IPR011284">
    <property type="entry name" value="3oxo_ACP_reduc"/>
</dbReference>
<dbReference type="InterPro" id="IPR002347">
    <property type="entry name" value="SDR_fam"/>
</dbReference>
<evidence type="ECO:0000256" key="3">
    <source>
        <dbReference type="RuleBase" id="RU366074"/>
    </source>
</evidence>
<comment type="subunit">
    <text evidence="3">Homotetramer.</text>
</comment>
<evidence type="ECO:0000256" key="2">
    <source>
        <dbReference type="ARBA" id="ARBA00023002"/>
    </source>
</evidence>
<comment type="function">
    <text evidence="3">Catalyzes the NADPH-dependent reduction of beta-ketoacyl-ACP substrates to beta-hydroxyacyl-ACP products, the first reductive step in the elongation cycle of fatty acid biosynthesis.</text>
</comment>
<evidence type="ECO:0000256" key="1">
    <source>
        <dbReference type="ARBA" id="ARBA00006484"/>
    </source>
</evidence>
<dbReference type="PANTHER" id="PTHR42879">
    <property type="entry name" value="3-OXOACYL-(ACYL-CARRIER-PROTEIN) REDUCTASE"/>
    <property type="match status" value="1"/>
</dbReference>
<dbReference type="CDD" id="cd05333">
    <property type="entry name" value="BKR_SDR_c"/>
    <property type="match status" value="1"/>
</dbReference>
<keyword evidence="3" id="KW-0276">Fatty acid metabolism</keyword>
<comment type="catalytic activity">
    <reaction evidence="3">
        <text>a (3R)-hydroxyacyl-[ACP] + NADP(+) = a 3-oxoacyl-[ACP] + NADPH + H(+)</text>
        <dbReference type="Rhea" id="RHEA:17397"/>
        <dbReference type="Rhea" id="RHEA-COMP:9916"/>
        <dbReference type="Rhea" id="RHEA-COMP:9945"/>
        <dbReference type="ChEBI" id="CHEBI:15378"/>
        <dbReference type="ChEBI" id="CHEBI:57783"/>
        <dbReference type="ChEBI" id="CHEBI:58349"/>
        <dbReference type="ChEBI" id="CHEBI:78776"/>
        <dbReference type="ChEBI" id="CHEBI:78827"/>
        <dbReference type="EC" id="1.1.1.100"/>
    </reaction>
</comment>
<feature type="domain" description="Ketoreductase" evidence="4">
    <location>
        <begin position="13"/>
        <end position="193"/>
    </location>
</feature>
<keyword evidence="3" id="KW-0443">Lipid metabolism</keyword>
<comment type="caution">
    <text evidence="5">The sequence shown here is derived from an EMBL/GenBank/DDBJ whole genome shotgun (WGS) entry which is preliminary data.</text>
</comment>
<gene>
    <name evidence="5" type="primary">fabG_2</name>
    <name evidence="5" type="ORF">Hsar01_01425</name>
</gene>
<name>A0ABP9UQY4_9BACT</name>
<dbReference type="PANTHER" id="PTHR42879:SF2">
    <property type="entry name" value="3-OXOACYL-[ACYL-CARRIER-PROTEIN] REDUCTASE FABG"/>
    <property type="match status" value="1"/>
</dbReference>
<protein>
    <recommendedName>
        <fullName evidence="3">3-oxoacyl-[acyl-carrier-protein] reductase</fullName>
        <ecNumber evidence="3">1.1.1.100</ecNumber>
    </recommendedName>
</protein>